<evidence type="ECO:0000256" key="1">
    <source>
        <dbReference type="ARBA" id="ARBA00007274"/>
    </source>
</evidence>
<accession>M0DKK5</accession>
<dbReference type="EMBL" id="AOIW01000029">
    <property type="protein sequence ID" value="ELZ35990.1"/>
    <property type="molecule type" value="Genomic_DNA"/>
</dbReference>
<dbReference type="PIRSF" id="PIRSF000441">
    <property type="entry name" value="CysE"/>
    <property type="match status" value="1"/>
</dbReference>
<reference evidence="4 5" key="1">
    <citation type="journal article" date="2014" name="PLoS Genet.">
        <title>Phylogenetically driven sequencing of extremely halophilic archaea reveals strategies for static and dynamic osmo-response.</title>
        <authorList>
            <person name="Becker E.A."/>
            <person name="Seitzer P.M."/>
            <person name="Tritt A."/>
            <person name="Larsen D."/>
            <person name="Krusor M."/>
            <person name="Yao A.I."/>
            <person name="Wu D."/>
            <person name="Madern D."/>
            <person name="Eisen J.A."/>
            <person name="Darling A.E."/>
            <person name="Facciotti M.T."/>
        </authorList>
    </citation>
    <scope>NUCLEOTIDE SEQUENCE [LARGE SCALE GENOMIC DNA]</scope>
    <source>
        <strain evidence="4 5">JCM 10247</strain>
    </source>
</reference>
<sequence length="151" mass="16130">MTLITRFINRLKSDGVMMTFHLTFRHFTGINIINLYNAIRFREHKIVTSCDISTVLPRSTSLPHPIGIVIGHDAEVGENVCIRHHVTLGRSVPEQSAGYPTVNDGVVIGTGTTVLGDITIGENASIGANSVVLDDVPPGSTVVGSPATEVD</sequence>
<dbReference type="InterPro" id="IPR011004">
    <property type="entry name" value="Trimer_LpxA-like_sf"/>
</dbReference>
<evidence type="ECO:0000256" key="3">
    <source>
        <dbReference type="ARBA" id="ARBA00023315"/>
    </source>
</evidence>
<dbReference type="GO" id="GO:0005737">
    <property type="term" value="C:cytoplasm"/>
    <property type="evidence" value="ECO:0007669"/>
    <property type="project" value="InterPro"/>
</dbReference>
<dbReference type="InterPro" id="IPR005881">
    <property type="entry name" value="Ser_O-AcTrfase"/>
</dbReference>
<comment type="similarity">
    <text evidence="1">Belongs to the transferase hexapeptide repeat family.</text>
</comment>
<dbReference type="CDD" id="cd03354">
    <property type="entry name" value="LbH_SAT"/>
    <property type="match status" value="1"/>
</dbReference>
<dbReference type="Proteomes" id="UP000011572">
    <property type="component" value="Unassembled WGS sequence"/>
</dbReference>
<dbReference type="PROSITE" id="PS00101">
    <property type="entry name" value="HEXAPEP_TRANSFERASES"/>
    <property type="match status" value="1"/>
</dbReference>
<keyword evidence="2 4" id="KW-0808">Transferase</keyword>
<dbReference type="InterPro" id="IPR045304">
    <property type="entry name" value="LbH_SAT"/>
</dbReference>
<evidence type="ECO:0000313" key="4">
    <source>
        <dbReference type="EMBL" id="ELZ35990.1"/>
    </source>
</evidence>
<evidence type="ECO:0000256" key="2">
    <source>
        <dbReference type="ARBA" id="ARBA00022679"/>
    </source>
</evidence>
<dbReference type="PANTHER" id="PTHR42811">
    <property type="entry name" value="SERINE ACETYLTRANSFERASE"/>
    <property type="match status" value="1"/>
</dbReference>
<dbReference type="AlphaFoldDB" id="M0DKK5"/>
<protein>
    <submittedName>
        <fullName evidence="4">Serine O-acetyltransferase</fullName>
    </submittedName>
</protein>
<gene>
    <name evidence="4" type="ORF">C473_02575</name>
</gene>
<proteinExistence type="inferred from homology"/>
<dbReference type="Pfam" id="PF00132">
    <property type="entry name" value="Hexapep"/>
    <property type="match status" value="1"/>
</dbReference>
<dbReference type="GO" id="GO:0006535">
    <property type="term" value="P:cysteine biosynthetic process from serine"/>
    <property type="evidence" value="ECO:0007669"/>
    <property type="project" value="InterPro"/>
</dbReference>
<dbReference type="SUPFAM" id="SSF51161">
    <property type="entry name" value="Trimeric LpxA-like enzymes"/>
    <property type="match status" value="1"/>
</dbReference>
<keyword evidence="3" id="KW-0012">Acyltransferase</keyword>
<dbReference type="InterPro" id="IPR001451">
    <property type="entry name" value="Hexapep"/>
</dbReference>
<comment type="caution">
    <text evidence="4">The sequence shown here is derived from an EMBL/GenBank/DDBJ whole genome shotgun (WGS) entry which is preliminary data.</text>
</comment>
<name>M0DKK5_9EURY</name>
<dbReference type="InterPro" id="IPR018357">
    <property type="entry name" value="Hexapep_transf_CS"/>
</dbReference>
<evidence type="ECO:0000313" key="5">
    <source>
        <dbReference type="Proteomes" id="UP000011572"/>
    </source>
</evidence>
<dbReference type="PATRIC" id="fig|1227486.3.peg.429"/>
<dbReference type="GO" id="GO:0009001">
    <property type="term" value="F:serine O-acetyltransferase activity"/>
    <property type="evidence" value="ECO:0007669"/>
    <property type="project" value="InterPro"/>
</dbReference>
<dbReference type="Gene3D" id="2.160.10.10">
    <property type="entry name" value="Hexapeptide repeat proteins"/>
    <property type="match status" value="1"/>
</dbReference>
<organism evidence="4 5">
    <name type="scientific">Halorubrum distributum JCM 10247</name>
    <dbReference type="NCBI Taxonomy" id="1227486"/>
    <lineage>
        <taxon>Archaea</taxon>
        <taxon>Methanobacteriati</taxon>
        <taxon>Methanobacteriota</taxon>
        <taxon>Stenosarchaea group</taxon>
        <taxon>Halobacteria</taxon>
        <taxon>Halobacteriales</taxon>
        <taxon>Haloferacaceae</taxon>
        <taxon>Halorubrum</taxon>
        <taxon>Halorubrum distributum group</taxon>
    </lineage>
</organism>